<evidence type="ECO:0000313" key="2">
    <source>
        <dbReference type="Proteomes" id="UP000236316"/>
    </source>
</evidence>
<protein>
    <submittedName>
        <fullName evidence="1">Uncharacterized protein</fullName>
    </submittedName>
</protein>
<dbReference type="EMBL" id="LT906555">
    <property type="protein sequence ID" value="SNW62767.1"/>
    <property type="molecule type" value="Genomic_DNA"/>
</dbReference>
<evidence type="ECO:0000313" key="1">
    <source>
        <dbReference type="EMBL" id="SNW62767.1"/>
    </source>
</evidence>
<organism evidence="1">
    <name type="scientific">Orpheovirus IHUMI-LCC2</name>
    <dbReference type="NCBI Taxonomy" id="2023057"/>
    <lineage>
        <taxon>Viruses</taxon>
        <taxon>Varidnaviria</taxon>
        <taxon>Bamfordvirae</taxon>
        <taxon>Nucleocytoviricota</taxon>
        <taxon>Megaviricetes</taxon>
        <taxon>Pimascovirales</taxon>
        <taxon>Ocovirineae</taxon>
        <taxon>Orpheoviridae</taxon>
        <taxon>Alphaorpheovirus</taxon>
        <taxon>Alphaorpheovirus massiliense</taxon>
    </lineage>
</organism>
<gene>
    <name evidence="1" type="ORF">ORPV_863</name>
</gene>
<accession>A0A2I2L5G2</accession>
<keyword evidence="2" id="KW-1185">Reference proteome</keyword>
<dbReference type="KEGG" id="vg:35382698"/>
<proteinExistence type="predicted"/>
<dbReference type="Proteomes" id="UP000236316">
    <property type="component" value="Segment"/>
</dbReference>
<dbReference type="GeneID" id="35382698"/>
<sequence>MNYISVHFELSINTLYYINLPNTNSYYTLKFRISNISTINIYKMKYEKLFKH</sequence>
<dbReference type="RefSeq" id="YP_009449069.1">
    <property type="nucleotide sequence ID" value="NC_036594.1"/>
</dbReference>
<reference evidence="1" key="1">
    <citation type="submission" date="2017-08" db="EMBL/GenBank/DDBJ databases">
        <authorList>
            <consortium name="Urmite Genomes"/>
        </authorList>
    </citation>
    <scope>NUCLEOTIDE SEQUENCE [LARGE SCALE GENOMIC DNA]</scope>
    <source>
        <strain evidence="1">IHUMI-LCC2</strain>
    </source>
</reference>
<name>A0A2I2L5G2_9VIRU</name>